<evidence type="ECO:0000256" key="2">
    <source>
        <dbReference type="ARBA" id="ARBA00022741"/>
    </source>
</evidence>
<dbReference type="GO" id="GO:0006741">
    <property type="term" value="P:NADP+ biosynthetic process"/>
    <property type="evidence" value="ECO:0007669"/>
    <property type="project" value="UniProtKB-UniRule"/>
</dbReference>
<dbReference type="GO" id="GO:0003951">
    <property type="term" value="F:NAD+ kinase activity"/>
    <property type="evidence" value="ECO:0007669"/>
    <property type="project" value="UniProtKB-UniRule"/>
</dbReference>
<dbReference type="Proteomes" id="UP000185655">
    <property type="component" value="Unassembled WGS sequence"/>
</dbReference>
<evidence type="ECO:0000256" key="3">
    <source>
        <dbReference type="ARBA" id="ARBA00022777"/>
    </source>
</evidence>
<evidence type="ECO:0000256" key="8">
    <source>
        <dbReference type="HAMAP-Rule" id="MF_00361"/>
    </source>
</evidence>
<dbReference type="NCBIfam" id="NF003424">
    <property type="entry name" value="PRK04885.1"/>
    <property type="match status" value="1"/>
</dbReference>
<keyword evidence="8" id="KW-0963">Cytoplasm</keyword>
<dbReference type="Pfam" id="PF20143">
    <property type="entry name" value="NAD_kinase_C"/>
    <property type="match status" value="1"/>
</dbReference>
<dbReference type="GO" id="GO:0005737">
    <property type="term" value="C:cytoplasm"/>
    <property type="evidence" value="ECO:0007669"/>
    <property type="project" value="UniProtKB-SubCell"/>
</dbReference>
<dbReference type="HAMAP" id="MF_00361">
    <property type="entry name" value="NAD_kinase"/>
    <property type="match status" value="1"/>
</dbReference>
<keyword evidence="3 8" id="KW-0418">Kinase</keyword>
<dbReference type="EC" id="2.7.1.23" evidence="8"/>
<comment type="subcellular location">
    <subcellularLocation>
        <location evidence="8">Cytoplasm</location>
    </subcellularLocation>
</comment>
<dbReference type="GO" id="GO:0005524">
    <property type="term" value="F:ATP binding"/>
    <property type="evidence" value="ECO:0007669"/>
    <property type="project" value="UniProtKB-KW"/>
</dbReference>
<dbReference type="InterPro" id="IPR017437">
    <property type="entry name" value="ATP-NAD_kinase_PpnK-typ_C"/>
</dbReference>
<dbReference type="Gene3D" id="2.60.200.30">
    <property type="entry name" value="Probable inorganic polyphosphate/atp-NAD kinase, domain 2"/>
    <property type="match status" value="1"/>
</dbReference>
<comment type="function">
    <text evidence="8">Involved in the regulation of the intracellular balance of NAD and NADP, and is a key enzyme in the biosynthesis of NADP. Catalyzes specifically the phosphorylation on 2'-hydroxyl of the adenosine moiety of NAD to yield NADP.</text>
</comment>
<evidence type="ECO:0000256" key="4">
    <source>
        <dbReference type="ARBA" id="ARBA00022840"/>
    </source>
</evidence>
<evidence type="ECO:0000256" key="7">
    <source>
        <dbReference type="ARBA" id="ARBA00047925"/>
    </source>
</evidence>
<dbReference type="RefSeq" id="WP_072353601.1">
    <property type="nucleotide sequence ID" value="NZ_FPKS01000006.1"/>
</dbReference>
<keyword evidence="4 8" id="KW-0067">ATP-binding</keyword>
<evidence type="ECO:0000313" key="10">
    <source>
        <dbReference type="Proteomes" id="UP000185655"/>
    </source>
</evidence>
<dbReference type="InterPro" id="IPR017438">
    <property type="entry name" value="ATP-NAD_kinase_N"/>
</dbReference>
<dbReference type="Gene3D" id="3.40.50.10330">
    <property type="entry name" value="Probable inorganic polyphosphate/atp-NAD kinase, domain 1"/>
    <property type="match status" value="1"/>
</dbReference>
<gene>
    <name evidence="8" type="primary">nadK</name>
    <name evidence="9" type="ORF">SAMN02746068_01336</name>
</gene>
<comment type="caution">
    <text evidence="8">Lacks conserved residue(s) required for the propagation of feature annotation.</text>
</comment>
<evidence type="ECO:0000256" key="1">
    <source>
        <dbReference type="ARBA" id="ARBA00022679"/>
    </source>
</evidence>
<dbReference type="InterPro" id="IPR002504">
    <property type="entry name" value="NADK"/>
</dbReference>
<dbReference type="SUPFAM" id="SSF111331">
    <property type="entry name" value="NAD kinase/diacylglycerol kinase-like"/>
    <property type="match status" value="1"/>
</dbReference>
<keyword evidence="5 8" id="KW-0521">NADP</keyword>
<reference evidence="9 10" key="1">
    <citation type="submission" date="2016-11" db="EMBL/GenBank/DDBJ databases">
        <authorList>
            <person name="Jaros S."/>
            <person name="Januszkiewicz K."/>
            <person name="Wedrychowicz H."/>
        </authorList>
    </citation>
    <scope>NUCLEOTIDE SEQUENCE [LARGE SCALE GENOMIC DNA]</scope>
    <source>
        <strain evidence="9 10">DSM 22330</strain>
    </source>
</reference>
<dbReference type="AlphaFoldDB" id="A0A1K2HE31"/>
<comment type="catalytic activity">
    <reaction evidence="7 8">
        <text>NAD(+) + ATP = ADP + NADP(+) + H(+)</text>
        <dbReference type="Rhea" id="RHEA:18629"/>
        <dbReference type="ChEBI" id="CHEBI:15378"/>
        <dbReference type="ChEBI" id="CHEBI:30616"/>
        <dbReference type="ChEBI" id="CHEBI:57540"/>
        <dbReference type="ChEBI" id="CHEBI:58349"/>
        <dbReference type="ChEBI" id="CHEBI:456216"/>
        <dbReference type="EC" id="2.7.1.23"/>
    </reaction>
</comment>
<dbReference type="STRING" id="1122154.SAMN02746068_01336"/>
<feature type="binding site" evidence="8">
    <location>
        <begin position="51"/>
        <end position="52"/>
    </location>
    <ligand>
        <name>NAD(+)</name>
        <dbReference type="ChEBI" id="CHEBI:57540"/>
    </ligand>
</feature>
<feature type="binding site" evidence="8">
    <location>
        <position position="191"/>
    </location>
    <ligand>
        <name>NAD(+)</name>
        <dbReference type="ChEBI" id="CHEBI:57540"/>
    </ligand>
</feature>
<dbReference type="PANTHER" id="PTHR20275:SF0">
    <property type="entry name" value="NAD KINASE"/>
    <property type="match status" value="1"/>
</dbReference>
<dbReference type="Pfam" id="PF01513">
    <property type="entry name" value="NAD_kinase"/>
    <property type="match status" value="1"/>
</dbReference>
<dbReference type="OrthoDB" id="9774737at2"/>
<comment type="cofactor">
    <cofactor evidence="8">
        <name>a divalent metal cation</name>
        <dbReference type="ChEBI" id="CHEBI:60240"/>
    </cofactor>
</comment>
<organism evidence="9 10">
    <name type="scientific">Pseudolactococcus chungangensis CAU 28 = DSM 22330</name>
    <dbReference type="NCBI Taxonomy" id="1122154"/>
    <lineage>
        <taxon>Bacteria</taxon>
        <taxon>Bacillati</taxon>
        <taxon>Bacillota</taxon>
        <taxon>Bacilli</taxon>
        <taxon>Lactobacillales</taxon>
        <taxon>Streptococcaceae</taxon>
        <taxon>Pseudolactococcus</taxon>
    </lineage>
</organism>
<dbReference type="GO" id="GO:0046872">
    <property type="term" value="F:metal ion binding"/>
    <property type="evidence" value="ECO:0007669"/>
    <property type="project" value="UniProtKB-UniRule"/>
</dbReference>
<protein>
    <recommendedName>
        <fullName evidence="8">NAD kinase</fullName>
        <ecNumber evidence="8">2.7.1.23</ecNumber>
    </recommendedName>
    <alternativeName>
        <fullName evidence="8">ATP-dependent NAD kinase</fullName>
    </alternativeName>
</protein>
<keyword evidence="2 8" id="KW-0547">Nucleotide-binding</keyword>
<dbReference type="GO" id="GO:0051287">
    <property type="term" value="F:NAD binding"/>
    <property type="evidence" value="ECO:0007669"/>
    <property type="project" value="UniProtKB-ARBA"/>
</dbReference>
<feature type="active site" description="Proton acceptor" evidence="8">
    <location>
        <position position="51"/>
    </location>
</feature>
<evidence type="ECO:0000313" key="9">
    <source>
        <dbReference type="EMBL" id="SFZ74761.1"/>
    </source>
</evidence>
<dbReference type="GO" id="GO:0019674">
    <property type="term" value="P:NAD+ metabolic process"/>
    <property type="evidence" value="ECO:0007669"/>
    <property type="project" value="InterPro"/>
</dbReference>
<feature type="binding site" evidence="8">
    <location>
        <position position="156"/>
    </location>
    <ligand>
        <name>NAD(+)</name>
        <dbReference type="ChEBI" id="CHEBI:57540"/>
    </ligand>
</feature>
<feature type="binding site" evidence="8">
    <location>
        <begin position="128"/>
        <end position="129"/>
    </location>
    <ligand>
        <name>NAD(+)</name>
        <dbReference type="ChEBI" id="CHEBI:57540"/>
    </ligand>
</feature>
<feature type="binding site" evidence="8">
    <location>
        <position position="154"/>
    </location>
    <ligand>
        <name>NAD(+)</name>
        <dbReference type="ChEBI" id="CHEBI:57540"/>
    </ligand>
</feature>
<proteinExistence type="inferred from homology"/>
<dbReference type="InterPro" id="IPR016064">
    <property type="entry name" value="NAD/diacylglycerol_kinase_sf"/>
</dbReference>
<name>A0A1K2HE31_9LACT</name>
<accession>A0A1K2HE31</accession>
<keyword evidence="1 8" id="KW-0808">Transferase</keyword>
<evidence type="ECO:0000256" key="5">
    <source>
        <dbReference type="ARBA" id="ARBA00022857"/>
    </source>
</evidence>
<sequence>MKNTTGKKIWIVKNAYKKTQAIASALEALCLEAGFIFDEENPEIIISVGGDGTLLAALHYYESKLETVRFIGVHTGHLGFYADFQEHELEQVVAAIQNEKPEEAFKYQLLKVQIHFTDGRLKTHLALNESVIKRASKTLVADVKISDFLFEKFRGDGLSVSTPTGSTAYNKSIGGAVMHPRVHAFQVTEVASLNNLVYRTLGAPMIIAEKDTVTIELENADDYLLTVDQLEYFYDQIASVTYSLDGGEISFVNGRHTGFWHRVKNSFIGEVK</sequence>
<dbReference type="EMBL" id="FPKS01000006">
    <property type="protein sequence ID" value="SFZ74761.1"/>
    <property type="molecule type" value="Genomic_DNA"/>
</dbReference>
<comment type="similarity">
    <text evidence="8">Belongs to the NAD kinase family.</text>
</comment>
<evidence type="ECO:0000256" key="6">
    <source>
        <dbReference type="ARBA" id="ARBA00023027"/>
    </source>
</evidence>
<dbReference type="PANTHER" id="PTHR20275">
    <property type="entry name" value="NAD KINASE"/>
    <property type="match status" value="1"/>
</dbReference>
<feature type="binding site" evidence="8">
    <location>
        <begin position="167"/>
        <end position="172"/>
    </location>
    <ligand>
        <name>NAD(+)</name>
        <dbReference type="ChEBI" id="CHEBI:57540"/>
    </ligand>
</feature>
<keyword evidence="6 8" id="KW-0520">NAD</keyword>